<evidence type="ECO:0000313" key="5">
    <source>
        <dbReference type="EMBL" id="KAF2795013.1"/>
    </source>
</evidence>
<evidence type="ECO:0000256" key="1">
    <source>
        <dbReference type="ARBA" id="ARBA00022630"/>
    </source>
</evidence>
<dbReference type="Gene3D" id="3.50.50.60">
    <property type="entry name" value="FAD/NAD(P)-binding domain"/>
    <property type="match status" value="1"/>
</dbReference>
<dbReference type="SUPFAM" id="SSF54373">
    <property type="entry name" value="FAD-linked reductases, C-terminal domain"/>
    <property type="match status" value="1"/>
</dbReference>
<dbReference type="Proteomes" id="UP000799757">
    <property type="component" value="Unassembled WGS sequence"/>
</dbReference>
<dbReference type="OrthoDB" id="16820at2759"/>
<name>A0A6A6XG47_9PLEO</name>
<dbReference type="PRINTS" id="PR00420">
    <property type="entry name" value="RNGMNOXGNASE"/>
</dbReference>
<organism evidence="5 6">
    <name type="scientific">Melanomma pulvis-pyrius CBS 109.77</name>
    <dbReference type="NCBI Taxonomy" id="1314802"/>
    <lineage>
        <taxon>Eukaryota</taxon>
        <taxon>Fungi</taxon>
        <taxon>Dikarya</taxon>
        <taxon>Ascomycota</taxon>
        <taxon>Pezizomycotina</taxon>
        <taxon>Dothideomycetes</taxon>
        <taxon>Pleosporomycetidae</taxon>
        <taxon>Pleosporales</taxon>
        <taxon>Melanommataceae</taxon>
        <taxon>Melanomma</taxon>
    </lineage>
</organism>
<protein>
    <submittedName>
        <fullName evidence="5">Mannitol 1-phosphate dehydrogenase</fullName>
    </submittedName>
</protein>
<evidence type="ECO:0000259" key="4">
    <source>
        <dbReference type="Pfam" id="PF01494"/>
    </source>
</evidence>
<dbReference type="InterPro" id="IPR036188">
    <property type="entry name" value="FAD/NAD-bd_sf"/>
</dbReference>
<dbReference type="AlphaFoldDB" id="A0A6A6XG47"/>
<feature type="non-terminal residue" evidence="5">
    <location>
        <position position="1"/>
    </location>
</feature>
<evidence type="ECO:0000256" key="2">
    <source>
        <dbReference type="ARBA" id="ARBA00022827"/>
    </source>
</evidence>
<dbReference type="GO" id="GO:0016491">
    <property type="term" value="F:oxidoreductase activity"/>
    <property type="evidence" value="ECO:0007669"/>
    <property type="project" value="UniProtKB-KW"/>
</dbReference>
<feature type="domain" description="FAD-binding" evidence="4">
    <location>
        <begin position="8"/>
        <end position="353"/>
    </location>
</feature>
<dbReference type="InterPro" id="IPR002938">
    <property type="entry name" value="FAD-bd"/>
</dbReference>
<dbReference type="GO" id="GO:0044550">
    <property type="term" value="P:secondary metabolite biosynthetic process"/>
    <property type="evidence" value="ECO:0007669"/>
    <property type="project" value="TreeGrafter"/>
</dbReference>
<dbReference type="PANTHER" id="PTHR46720">
    <property type="entry name" value="HYDROXYLASE, PUTATIVE (AFU_ORTHOLOGUE AFUA_3G01460)-RELATED"/>
    <property type="match status" value="1"/>
</dbReference>
<dbReference type="EMBL" id="MU001872">
    <property type="protein sequence ID" value="KAF2795013.1"/>
    <property type="molecule type" value="Genomic_DNA"/>
</dbReference>
<keyword evidence="1" id="KW-0285">Flavoprotein</keyword>
<keyword evidence="2" id="KW-0274">FAD</keyword>
<dbReference type="GO" id="GO:0071949">
    <property type="term" value="F:FAD binding"/>
    <property type="evidence" value="ECO:0007669"/>
    <property type="project" value="InterPro"/>
</dbReference>
<keyword evidence="3" id="KW-0560">Oxidoreductase</keyword>
<reference evidence="5" key="1">
    <citation type="journal article" date="2020" name="Stud. Mycol.">
        <title>101 Dothideomycetes genomes: a test case for predicting lifestyles and emergence of pathogens.</title>
        <authorList>
            <person name="Haridas S."/>
            <person name="Albert R."/>
            <person name="Binder M."/>
            <person name="Bloem J."/>
            <person name="Labutti K."/>
            <person name="Salamov A."/>
            <person name="Andreopoulos B."/>
            <person name="Baker S."/>
            <person name="Barry K."/>
            <person name="Bills G."/>
            <person name="Bluhm B."/>
            <person name="Cannon C."/>
            <person name="Castanera R."/>
            <person name="Culley D."/>
            <person name="Daum C."/>
            <person name="Ezra D."/>
            <person name="Gonzalez J."/>
            <person name="Henrissat B."/>
            <person name="Kuo A."/>
            <person name="Liang C."/>
            <person name="Lipzen A."/>
            <person name="Lutzoni F."/>
            <person name="Magnuson J."/>
            <person name="Mondo S."/>
            <person name="Nolan M."/>
            <person name="Ohm R."/>
            <person name="Pangilinan J."/>
            <person name="Park H.-J."/>
            <person name="Ramirez L."/>
            <person name="Alfaro M."/>
            <person name="Sun H."/>
            <person name="Tritt A."/>
            <person name="Yoshinaga Y."/>
            <person name="Zwiers L.-H."/>
            <person name="Turgeon B."/>
            <person name="Goodwin S."/>
            <person name="Spatafora J."/>
            <person name="Crous P."/>
            <person name="Grigoriev I."/>
        </authorList>
    </citation>
    <scope>NUCLEOTIDE SEQUENCE</scope>
    <source>
        <strain evidence="5">CBS 109.77</strain>
    </source>
</reference>
<sequence>MITPNERVRVAIIGGGFAGLTLLIGLQKYPHIDAVLYESARKFSELGAGAVLGPSSQRAMELIDPRILQGFQRRAAYNEEDADENGMHTWVRISKGQEPDVDGVVAEYKDKMRGATIHRAHFLDELVQLAPSSQTKFGKKLVDIIPPVGDENEPMTLHFRDRTFAKADVIVGADGIHSVVRKYILGVHHMATNAFFSGAITYRAIIPFEHAYAALGDDYVKAQVTLRCGNNGLLFGFPMAEKTIFYISVITFNNSHDLVNGDKWNIPVDTADLQQRFQEWDPFVQKLVSLVPGDASTRGWSIWEMPPAPTYVKDRVVMIGDAAHASTPFAGSGAAMAIEDSCVLHTLLGKFLDPERLARNNFSMAQSIQLALQSFDSVRRLRSQKVVVRSAEMGRLLSCTEEGVGVSRDEMYQNLDGKLRWIYDGDQEEQVRDACMLFERAEFAAAQNASR</sequence>
<dbReference type="SUPFAM" id="SSF51905">
    <property type="entry name" value="FAD/NAD(P)-binding domain"/>
    <property type="match status" value="1"/>
</dbReference>
<dbReference type="Pfam" id="PF01494">
    <property type="entry name" value="FAD_binding_3"/>
    <property type="match status" value="1"/>
</dbReference>
<keyword evidence="6" id="KW-1185">Reference proteome</keyword>
<dbReference type="PANTHER" id="PTHR46720:SF3">
    <property type="entry name" value="FAD-BINDING DOMAIN-CONTAINING PROTEIN-RELATED"/>
    <property type="match status" value="1"/>
</dbReference>
<accession>A0A6A6XG47</accession>
<evidence type="ECO:0000313" key="6">
    <source>
        <dbReference type="Proteomes" id="UP000799757"/>
    </source>
</evidence>
<dbReference type="InterPro" id="IPR051104">
    <property type="entry name" value="FAD_monoxygenase"/>
</dbReference>
<gene>
    <name evidence="5" type="ORF">K505DRAFT_302892</name>
</gene>
<proteinExistence type="predicted"/>
<evidence type="ECO:0000256" key="3">
    <source>
        <dbReference type="ARBA" id="ARBA00023002"/>
    </source>
</evidence>